<evidence type="ECO:0000313" key="7">
    <source>
        <dbReference type="Proteomes" id="UP000007962"/>
    </source>
</evidence>
<dbReference type="InterPro" id="IPR036390">
    <property type="entry name" value="WH_DNA-bd_sf"/>
</dbReference>
<dbReference type="HOGENOM" id="CLU_039613_6_1_11"/>
<dbReference type="KEGG" id="bcv:Bcav_0524"/>
<sequence>MEEARGGRGRGATLDELRLLVDVADQGSISAAARAQLISQPSASARMRTLERRLGLELVDRRTRGAELTEHGRVVTDWARAVVAAADTLVTGAEALAARRDEHLRLAASQTVAEYLVPGWLAELRRRDGEHATRLRVANSRDVVAALRARDVDLGFVEGPSVPADLRSREVATDRLVLVVAPDHPLARRRRPLTREDLAALPLASREDGSGTRDTVRRALGRDMAPPAVELDSNAAVKVVVVSGGFAAVMSELAVAAELRDGRLVEAPLEGVDLRRSLRAVWRRDAGLSRAAEAMIAVAGGRRR</sequence>
<dbReference type="CDD" id="cd08420">
    <property type="entry name" value="PBP2_CysL_like"/>
    <property type="match status" value="1"/>
</dbReference>
<evidence type="ECO:0000259" key="5">
    <source>
        <dbReference type="PROSITE" id="PS50931"/>
    </source>
</evidence>
<dbReference type="EMBL" id="CP001618">
    <property type="protein sequence ID" value="ACQ78787.1"/>
    <property type="molecule type" value="Genomic_DNA"/>
</dbReference>
<dbReference type="InterPro" id="IPR000847">
    <property type="entry name" value="LysR_HTH_N"/>
</dbReference>
<dbReference type="Gene3D" id="1.10.10.10">
    <property type="entry name" value="Winged helix-like DNA-binding domain superfamily/Winged helix DNA-binding domain"/>
    <property type="match status" value="1"/>
</dbReference>
<keyword evidence="7" id="KW-1185">Reference proteome</keyword>
<dbReference type="PROSITE" id="PS50931">
    <property type="entry name" value="HTH_LYSR"/>
    <property type="match status" value="1"/>
</dbReference>
<dbReference type="InterPro" id="IPR036388">
    <property type="entry name" value="WH-like_DNA-bd_sf"/>
</dbReference>
<dbReference type="Pfam" id="PF03466">
    <property type="entry name" value="LysR_substrate"/>
    <property type="match status" value="1"/>
</dbReference>
<dbReference type="Proteomes" id="UP000007962">
    <property type="component" value="Chromosome"/>
</dbReference>
<name>C5BXB2_BEUC1</name>
<evidence type="ECO:0000256" key="1">
    <source>
        <dbReference type="ARBA" id="ARBA00009437"/>
    </source>
</evidence>
<dbReference type="OrthoDB" id="9808620at2"/>
<dbReference type="SUPFAM" id="SSF46785">
    <property type="entry name" value="Winged helix' DNA-binding domain"/>
    <property type="match status" value="1"/>
</dbReference>
<accession>C5BXB2</accession>
<dbReference type="Pfam" id="PF00126">
    <property type="entry name" value="HTH_1"/>
    <property type="match status" value="1"/>
</dbReference>
<dbReference type="eggNOG" id="COG0583">
    <property type="taxonomic scope" value="Bacteria"/>
</dbReference>
<reference evidence="6 7" key="1">
    <citation type="journal article" date="2009" name="Stand. Genomic Sci.">
        <title>Complete genome sequence of Beutenbergia cavernae type strain (HKI 0122).</title>
        <authorList>
            <person name="Land M."/>
            <person name="Pukall R."/>
            <person name="Abt B."/>
            <person name="Goker M."/>
            <person name="Rohde M."/>
            <person name="Glavina Del Rio T."/>
            <person name="Tice H."/>
            <person name="Copeland A."/>
            <person name="Cheng J.F."/>
            <person name="Lucas S."/>
            <person name="Chen F."/>
            <person name="Nolan M."/>
            <person name="Bruce D."/>
            <person name="Goodwin L."/>
            <person name="Pitluck S."/>
            <person name="Ivanova N."/>
            <person name="Mavromatis K."/>
            <person name="Ovchinnikova G."/>
            <person name="Pati A."/>
            <person name="Chen A."/>
            <person name="Palaniappan K."/>
            <person name="Hauser L."/>
            <person name="Chang Y.J."/>
            <person name="Jefferies C.C."/>
            <person name="Saunders E."/>
            <person name="Brettin T."/>
            <person name="Detter J.C."/>
            <person name="Han C."/>
            <person name="Chain P."/>
            <person name="Bristow J."/>
            <person name="Eisen J.A."/>
            <person name="Markowitz V."/>
            <person name="Hugenholtz P."/>
            <person name="Kyrpides N.C."/>
            <person name="Klenk H.P."/>
            <person name="Lapidus A."/>
        </authorList>
    </citation>
    <scope>NUCLEOTIDE SEQUENCE [LARGE SCALE GENOMIC DNA]</scope>
    <source>
        <strain evidence="7">ATCC BAA-8 / DSM 12333 / NBRC 16432</strain>
    </source>
</reference>
<dbReference type="AlphaFoldDB" id="C5BXB2"/>
<dbReference type="GO" id="GO:0003700">
    <property type="term" value="F:DNA-binding transcription factor activity"/>
    <property type="evidence" value="ECO:0007669"/>
    <property type="project" value="InterPro"/>
</dbReference>
<feature type="domain" description="HTH lysR-type" evidence="5">
    <location>
        <begin position="13"/>
        <end position="69"/>
    </location>
</feature>
<keyword evidence="2" id="KW-0805">Transcription regulation</keyword>
<protein>
    <submittedName>
        <fullName evidence="6">Transcriptional regulator, LysR family</fullName>
    </submittedName>
</protein>
<dbReference type="Gene3D" id="3.40.190.290">
    <property type="match status" value="1"/>
</dbReference>
<dbReference type="InterPro" id="IPR005119">
    <property type="entry name" value="LysR_subst-bd"/>
</dbReference>
<organism evidence="6 7">
    <name type="scientific">Beutenbergia cavernae (strain ATCC BAA-8 / DSM 12333 / CCUG 43141 / JCM 11478 / NBRC 16432 / NCIMB 13614 / HKI 0122)</name>
    <dbReference type="NCBI Taxonomy" id="471853"/>
    <lineage>
        <taxon>Bacteria</taxon>
        <taxon>Bacillati</taxon>
        <taxon>Actinomycetota</taxon>
        <taxon>Actinomycetes</taxon>
        <taxon>Micrococcales</taxon>
        <taxon>Beutenbergiaceae</taxon>
        <taxon>Beutenbergia</taxon>
    </lineage>
</organism>
<evidence type="ECO:0000256" key="2">
    <source>
        <dbReference type="ARBA" id="ARBA00023015"/>
    </source>
</evidence>
<dbReference type="PANTHER" id="PTHR30126">
    <property type="entry name" value="HTH-TYPE TRANSCRIPTIONAL REGULATOR"/>
    <property type="match status" value="1"/>
</dbReference>
<dbReference type="PANTHER" id="PTHR30126:SF39">
    <property type="entry name" value="HTH-TYPE TRANSCRIPTIONAL REGULATOR CYSL"/>
    <property type="match status" value="1"/>
</dbReference>
<dbReference type="STRING" id="471853.Bcav_0524"/>
<evidence type="ECO:0000313" key="6">
    <source>
        <dbReference type="EMBL" id="ACQ78787.1"/>
    </source>
</evidence>
<dbReference type="GO" id="GO:0000976">
    <property type="term" value="F:transcription cis-regulatory region binding"/>
    <property type="evidence" value="ECO:0007669"/>
    <property type="project" value="TreeGrafter"/>
</dbReference>
<comment type="similarity">
    <text evidence="1">Belongs to the LysR transcriptional regulatory family.</text>
</comment>
<evidence type="ECO:0000256" key="4">
    <source>
        <dbReference type="ARBA" id="ARBA00023163"/>
    </source>
</evidence>
<evidence type="ECO:0000256" key="3">
    <source>
        <dbReference type="ARBA" id="ARBA00023125"/>
    </source>
</evidence>
<keyword evidence="3" id="KW-0238">DNA-binding</keyword>
<dbReference type="RefSeq" id="WP_012725567.1">
    <property type="nucleotide sequence ID" value="NC_012669.1"/>
</dbReference>
<proteinExistence type="inferred from homology"/>
<keyword evidence="4" id="KW-0804">Transcription</keyword>
<dbReference type="SUPFAM" id="SSF53850">
    <property type="entry name" value="Periplasmic binding protein-like II"/>
    <property type="match status" value="1"/>
</dbReference>
<gene>
    <name evidence="6" type="ordered locus">Bcav_0524</name>
</gene>